<feature type="transmembrane region" description="Helical" evidence="6">
    <location>
        <begin position="434"/>
        <end position="457"/>
    </location>
</feature>
<evidence type="ECO:0000256" key="3">
    <source>
        <dbReference type="ARBA" id="ARBA00022692"/>
    </source>
</evidence>
<dbReference type="GO" id="GO:0005351">
    <property type="term" value="F:carbohydrate:proton symporter activity"/>
    <property type="evidence" value="ECO:0007669"/>
    <property type="project" value="TreeGrafter"/>
</dbReference>
<evidence type="ECO:0000313" key="8">
    <source>
        <dbReference type="EMBL" id="PGG96186.1"/>
    </source>
</evidence>
<feature type="transmembrane region" description="Helical" evidence="6">
    <location>
        <begin position="154"/>
        <end position="171"/>
    </location>
</feature>
<protein>
    <recommendedName>
        <fullName evidence="7">Major facilitator superfamily (MFS) profile domain-containing protein</fullName>
    </recommendedName>
</protein>
<dbReference type="AlphaFoldDB" id="A0A2B7WHT9"/>
<feature type="transmembrane region" description="Helical" evidence="6">
    <location>
        <begin position="214"/>
        <end position="235"/>
    </location>
</feature>
<dbReference type="InterPro" id="IPR005828">
    <property type="entry name" value="MFS_sugar_transport-like"/>
</dbReference>
<comment type="subcellular location">
    <subcellularLocation>
        <location evidence="1">Membrane</location>
        <topology evidence="1">Multi-pass membrane protein</topology>
    </subcellularLocation>
</comment>
<evidence type="ECO:0000256" key="5">
    <source>
        <dbReference type="ARBA" id="ARBA00023136"/>
    </source>
</evidence>
<evidence type="ECO:0000259" key="7">
    <source>
        <dbReference type="PROSITE" id="PS50850"/>
    </source>
</evidence>
<proteinExistence type="inferred from homology"/>
<keyword evidence="5 6" id="KW-0472">Membrane</keyword>
<comment type="caution">
    <text evidence="8">The sequence shown here is derived from an EMBL/GenBank/DDBJ whole genome shotgun (WGS) entry which is preliminary data.</text>
</comment>
<feature type="transmembrane region" description="Helical" evidence="6">
    <location>
        <begin position="393"/>
        <end position="422"/>
    </location>
</feature>
<dbReference type="PANTHER" id="PTHR48022">
    <property type="entry name" value="PLASTIDIC GLUCOSE TRANSPORTER 4"/>
    <property type="match status" value="1"/>
</dbReference>
<feature type="transmembrane region" description="Helical" evidence="6">
    <location>
        <begin position="124"/>
        <end position="142"/>
    </location>
</feature>
<evidence type="ECO:0000256" key="6">
    <source>
        <dbReference type="SAM" id="Phobius"/>
    </source>
</evidence>
<feature type="transmembrane region" description="Helical" evidence="6">
    <location>
        <begin position="96"/>
        <end position="117"/>
    </location>
</feature>
<dbReference type="PROSITE" id="PS00216">
    <property type="entry name" value="SUGAR_TRANSPORT_1"/>
    <property type="match status" value="1"/>
</dbReference>
<dbReference type="SUPFAM" id="SSF103473">
    <property type="entry name" value="MFS general substrate transporter"/>
    <property type="match status" value="1"/>
</dbReference>
<organism evidence="8 9">
    <name type="scientific">Polytolypa hystricis (strain UAMH7299)</name>
    <dbReference type="NCBI Taxonomy" id="1447883"/>
    <lineage>
        <taxon>Eukaryota</taxon>
        <taxon>Fungi</taxon>
        <taxon>Dikarya</taxon>
        <taxon>Ascomycota</taxon>
        <taxon>Pezizomycotina</taxon>
        <taxon>Eurotiomycetes</taxon>
        <taxon>Eurotiomycetidae</taxon>
        <taxon>Onygenales</taxon>
        <taxon>Onygenales incertae sedis</taxon>
        <taxon>Polytolypa</taxon>
    </lineage>
</organism>
<evidence type="ECO:0000256" key="1">
    <source>
        <dbReference type="ARBA" id="ARBA00004141"/>
    </source>
</evidence>
<dbReference type="Pfam" id="PF00083">
    <property type="entry name" value="Sugar_tr"/>
    <property type="match status" value="1"/>
</dbReference>
<dbReference type="InterPro" id="IPR005829">
    <property type="entry name" value="Sugar_transporter_CS"/>
</dbReference>
<feature type="transmembrane region" description="Helical" evidence="6">
    <location>
        <begin position="183"/>
        <end position="202"/>
    </location>
</feature>
<reference evidence="8 9" key="1">
    <citation type="submission" date="2017-10" db="EMBL/GenBank/DDBJ databases">
        <title>Comparative genomics in systemic dimorphic fungi from Ajellomycetaceae.</title>
        <authorList>
            <person name="Munoz J.F."/>
            <person name="Mcewen J.G."/>
            <person name="Clay O.K."/>
            <person name="Cuomo C.A."/>
        </authorList>
    </citation>
    <scope>NUCLEOTIDE SEQUENCE [LARGE SCALE GENOMIC DNA]</scope>
    <source>
        <strain evidence="8 9">UAMH7299</strain>
    </source>
</reference>
<dbReference type="GO" id="GO:0016020">
    <property type="term" value="C:membrane"/>
    <property type="evidence" value="ECO:0007669"/>
    <property type="project" value="UniProtKB-SubCell"/>
</dbReference>
<evidence type="ECO:0000313" key="9">
    <source>
        <dbReference type="Proteomes" id="UP000224634"/>
    </source>
</evidence>
<dbReference type="PROSITE" id="PS50850">
    <property type="entry name" value="MFS"/>
    <property type="match status" value="1"/>
</dbReference>
<keyword evidence="9" id="KW-1185">Reference proteome</keyword>
<keyword evidence="4 6" id="KW-1133">Transmembrane helix</keyword>
<name>A0A2B7WHT9_POLH7</name>
<dbReference type="InterPro" id="IPR036259">
    <property type="entry name" value="MFS_trans_sf"/>
</dbReference>
<feature type="transmembrane region" description="Helical" evidence="6">
    <location>
        <begin position="368"/>
        <end position="387"/>
    </location>
</feature>
<comment type="similarity">
    <text evidence="2">Belongs to the major facilitator superfamily. Sugar transporter (TC 2.A.1.1) family.</text>
</comment>
<sequence>MAEKGQNGQPPTTEDEVIPQLDNLIVPRANLEDRWSRLWHMKQFTAWMLYVGLGLVGLGFEWAAFPQFLAFQTFSARFGEFDPTAEMYIVSSGRQAVWNATGSATMLIGGLSAGFIMNKIGRRWWLLITNAMIAISIGLAYGSTDWKVMTGSRVILGLGNGGMGTFTPLYISENAPPELRGFYLITFNAFMVVGQFLISLVLRACVNAPGEWQWRSAVLAMFIFPFITFVLFPFFPESPHHLLANKNDEEGARKALLRLHGASKTEFVEQELTRMRESIHISKVLGKKSSFSIWDLFRGSNLRRTLVAIAVPAAQQLSGIVFVIGYIPYFLTLAGISNPFNWSMYLFTVNLVSNLASFWTVERVGRRLFVVYGLLFLGTVNIIVGAINVHPTYARYIVTIVLTYCWAAVYQLTIGALGLVVASEVATSPLRAETQSLVTASQSLFSWVFAFSVPYMINPDAGNLGGKVGFIFGSLSFCLFVVCFFLVPETRGLTFSELDWLYAQGVKPWNFMRSIDQYRASQEGTQSGSDVDLASKAVENA</sequence>
<gene>
    <name evidence="8" type="ORF">AJ80_09867</name>
</gene>
<dbReference type="Proteomes" id="UP000224634">
    <property type="component" value="Unassembled WGS sequence"/>
</dbReference>
<dbReference type="PROSITE" id="PS00217">
    <property type="entry name" value="SUGAR_TRANSPORT_2"/>
    <property type="match status" value="1"/>
</dbReference>
<keyword evidence="3 6" id="KW-0812">Transmembrane</keyword>
<evidence type="ECO:0000256" key="4">
    <source>
        <dbReference type="ARBA" id="ARBA00022989"/>
    </source>
</evidence>
<feature type="domain" description="Major facilitator superfamily (MFS) profile" evidence="7">
    <location>
        <begin position="47"/>
        <end position="491"/>
    </location>
</feature>
<evidence type="ECO:0000256" key="2">
    <source>
        <dbReference type="ARBA" id="ARBA00010992"/>
    </source>
</evidence>
<feature type="transmembrane region" description="Helical" evidence="6">
    <location>
        <begin position="469"/>
        <end position="487"/>
    </location>
</feature>
<dbReference type="STRING" id="1447883.A0A2B7WHT9"/>
<dbReference type="FunFam" id="1.20.1250.20:FF:000078">
    <property type="entry name" value="MFS maltose transporter, putative"/>
    <property type="match status" value="1"/>
</dbReference>
<dbReference type="PANTHER" id="PTHR48022:SF15">
    <property type="entry name" value="ALPHA-GLUCOSIDE TRANSPORTER, PUTATIVE (AFU_ORTHOLOGUE AFUA_5G00500)-RELATED"/>
    <property type="match status" value="1"/>
</dbReference>
<dbReference type="InterPro" id="IPR020846">
    <property type="entry name" value="MFS_dom"/>
</dbReference>
<dbReference type="Gene3D" id="1.20.1250.20">
    <property type="entry name" value="MFS general substrate transporter like domains"/>
    <property type="match status" value="1"/>
</dbReference>
<feature type="transmembrane region" description="Helical" evidence="6">
    <location>
        <begin position="306"/>
        <end position="330"/>
    </location>
</feature>
<accession>A0A2B7WHT9</accession>
<feature type="transmembrane region" description="Helical" evidence="6">
    <location>
        <begin position="342"/>
        <end position="361"/>
    </location>
</feature>
<dbReference type="InterPro" id="IPR050360">
    <property type="entry name" value="MFS_Sugar_Transporters"/>
</dbReference>
<dbReference type="EMBL" id="PDNA01000374">
    <property type="protein sequence ID" value="PGG96186.1"/>
    <property type="molecule type" value="Genomic_DNA"/>
</dbReference>
<dbReference type="OrthoDB" id="6612291at2759"/>
<feature type="transmembrane region" description="Helical" evidence="6">
    <location>
        <begin position="44"/>
        <end position="65"/>
    </location>
</feature>